<dbReference type="SUPFAM" id="SSF161098">
    <property type="entry name" value="MetI-like"/>
    <property type="match status" value="1"/>
</dbReference>
<feature type="transmembrane region" description="Helical" evidence="7">
    <location>
        <begin position="65"/>
        <end position="89"/>
    </location>
</feature>
<keyword evidence="10" id="KW-1185">Reference proteome</keyword>
<dbReference type="Pfam" id="PF00528">
    <property type="entry name" value="BPD_transp_1"/>
    <property type="match status" value="1"/>
</dbReference>
<dbReference type="Proteomes" id="UP000037086">
    <property type="component" value="Unassembled WGS sequence"/>
</dbReference>
<dbReference type="PANTHER" id="PTHR30450:SF1">
    <property type="entry name" value="D-METHIONINE TRANSPORT SYSTEM PERMEASE PROTEIN METI-RELATED"/>
    <property type="match status" value="1"/>
</dbReference>
<dbReference type="GO" id="GO:0048473">
    <property type="term" value="P:D-methionine transmembrane transport"/>
    <property type="evidence" value="ECO:0007669"/>
    <property type="project" value="TreeGrafter"/>
</dbReference>
<evidence type="ECO:0000256" key="7">
    <source>
        <dbReference type="RuleBase" id="RU363032"/>
    </source>
</evidence>
<feature type="transmembrane region" description="Helical" evidence="7">
    <location>
        <begin position="210"/>
        <end position="229"/>
    </location>
</feature>
<keyword evidence="4 7" id="KW-0812">Transmembrane</keyword>
<dbReference type="RefSeq" id="WP_050337125.1">
    <property type="nucleotide sequence ID" value="NZ_JPSQ01000019.1"/>
</dbReference>
<evidence type="ECO:0000256" key="2">
    <source>
        <dbReference type="ARBA" id="ARBA00022448"/>
    </source>
</evidence>
<sequence length="239" mass="27291">MFLKNLWNAIQYKEPGKNNYLILKGLTETLKLTISATIISIFIGLCFGIYLYMLKLNKNYWNQKIYFFINFLFNFLISPPFLPLSILIIKCFLGKFFNLYFGFKSAFICLSLVLTPLFARNCEQVFLELDSHLYETSYVLGANKSQFIRYFLLKEAQASILLKTISLFVSSLAYGSVLGALGAGGLGDIVYEYGVHSSFSFGEKFTSTDIIIVCVLINFILVEIIFYIGHKIAHQINKK</sequence>
<keyword evidence="2 7" id="KW-0813">Transport</keyword>
<keyword evidence="5 7" id="KW-1133">Transmembrane helix</keyword>
<name>A0A0L0MK43_9MOLU</name>
<dbReference type="InterPro" id="IPR035906">
    <property type="entry name" value="MetI-like_sf"/>
</dbReference>
<reference evidence="9 10" key="1">
    <citation type="journal article" date="2015" name="BMC Microbiol.">
        <title>'Candidatus Phytoplasma phoenicium' associated with almond witches'-broom disease: from draft genome to genetic diversity among strain populations.</title>
        <authorList>
            <person name="Quaglino F."/>
            <person name="Kube M."/>
            <person name="Jawhari M."/>
            <person name="Abou-Jawdah Y."/>
            <person name="Siewert C."/>
            <person name="Choueiri E."/>
            <person name="Sobh H."/>
            <person name="Casati P."/>
            <person name="Tedeschi R."/>
            <person name="Molino Lova M."/>
            <person name="Alma A."/>
            <person name="Bianco P.A."/>
        </authorList>
    </citation>
    <scope>NUCLEOTIDE SEQUENCE [LARGE SCALE GENOMIC DNA]</scope>
    <source>
        <strain evidence="9 10">SA213</strain>
    </source>
</reference>
<feature type="transmembrane region" description="Helical" evidence="7">
    <location>
        <begin position="32"/>
        <end position="53"/>
    </location>
</feature>
<evidence type="ECO:0000256" key="5">
    <source>
        <dbReference type="ARBA" id="ARBA00022989"/>
    </source>
</evidence>
<dbReference type="Gene3D" id="1.10.3720.10">
    <property type="entry name" value="MetI-like"/>
    <property type="match status" value="1"/>
</dbReference>
<comment type="caution">
    <text evidence="9">The sequence shown here is derived from an EMBL/GenBank/DDBJ whole genome shotgun (WGS) entry which is preliminary data.</text>
</comment>
<evidence type="ECO:0000256" key="6">
    <source>
        <dbReference type="ARBA" id="ARBA00023136"/>
    </source>
</evidence>
<dbReference type="PATRIC" id="fig|198422.3.peg.51"/>
<dbReference type="InterPro" id="IPR000515">
    <property type="entry name" value="MetI-like"/>
</dbReference>
<evidence type="ECO:0000313" key="9">
    <source>
        <dbReference type="EMBL" id="KND62665.1"/>
    </source>
</evidence>
<evidence type="ECO:0000313" key="10">
    <source>
        <dbReference type="Proteomes" id="UP000037086"/>
    </source>
</evidence>
<feature type="transmembrane region" description="Helical" evidence="7">
    <location>
        <begin position="101"/>
        <end position="119"/>
    </location>
</feature>
<comment type="subcellular location">
    <subcellularLocation>
        <location evidence="1 7">Cell membrane</location>
        <topology evidence="1 7">Multi-pass membrane protein</topology>
    </subcellularLocation>
</comment>
<dbReference type="CDD" id="cd06261">
    <property type="entry name" value="TM_PBP2"/>
    <property type="match status" value="1"/>
</dbReference>
<accession>A0A0L0MK43</accession>
<evidence type="ECO:0000259" key="8">
    <source>
        <dbReference type="PROSITE" id="PS50928"/>
    </source>
</evidence>
<comment type="similarity">
    <text evidence="7">Belongs to the binding-protein-dependent transport system permease family.</text>
</comment>
<dbReference type="GO" id="GO:0005886">
    <property type="term" value="C:plasma membrane"/>
    <property type="evidence" value="ECO:0007669"/>
    <property type="project" value="UniProtKB-SubCell"/>
</dbReference>
<dbReference type="AlphaFoldDB" id="A0A0L0MK43"/>
<proteinExistence type="inferred from homology"/>
<protein>
    <submittedName>
        <fullName evidence="9">Methionine ABC transporter permease protein</fullName>
    </submittedName>
</protein>
<keyword evidence="3" id="KW-1003">Cell membrane</keyword>
<feature type="domain" description="ABC transmembrane type-1" evidence="8">
    <location>
        <begin position="26"/>
        <end position="222"/>
    </location>
</feature>
<evidence type="ECO:0000256" key="3">
    <source>
        <dbReference type="ARBA" id="ARBA00022475"/>
    </source>
</evidence>
<dbReference type="EMBL" id="JPSQ01000019">
    <property type="protein sequence ID" value="KND62665.1"/>
    <property type="molecule type" value="Genomic_DNA"/>
</dbReference>
<evidence type="ECO:0000256" key="4">
    <source>
        <dbReference type="ARBA" id="ARBA00022692"/>
    </source>
</evidence>
<dbReference type="PROSITE" id="PS50928">
    <property type="entry name" value="ABC_TM1"/>
    <property type="match status" value="1"/>
</dbReference>
<evidence type="ECO:0000256" key="1">
    <source>
        <dbReference type="ARBA" id="ARBA00004651"/>
    </source>
</evidence>
<gene>
    <name evidence="9" type="primary">metI</name>
    <name evidence="9" type="ORF">AlmWB_01380</name>
</gene>
<dbReference type="PANTHER" id="PTHR30450">
    <property type="entry name" value="ABC TRANSPORTER PERMEASE"/>
    <property type="match status" value="1"/>
</dbReference>
<feature type="transmembrane region" description="Helical" evidence="7">
    <location>
        <begin position="167"/>
        <end position="190"/>
    </location>
</feature>
<keyword evidence="6 7" id="KW-0472">Membrane</keyword>
<organism evidence="9 10">
    <name type="scientific">Candidatus Phytoplasma phoenicium</name>
    <dbReference type="NCBI Taxonomy" id="198422"/>
    <lineage>
        <taxon>Bacteria</taxon>
        <taxon>Bacillati</taxon>
        <taxon>Mycoplasmatota</taxon>
        <taxon>Mollicutes</taxon>
        <taxon>Acholeplasmatales</taxon>
        <taxon>Acholeplasmataceae</taxon>
        <taxon>Candidatus Phytoplasma</taxon>
        <taxon>16SrIX (Pigeon pea witches'-broom group)</taxon>
    </lineage>
</organism>
<dbReference type="InterPro" id="IPR051322">
    <property type="entry name" value="AA_ABC_Transporter_Permease"/>
</dbReference>